<sequence>MIPEETSWKVTEGPKHGDPFKATCFVPPSPQSFSSSSSSSNTFSLFPHQPPMKLININPKNLKLSPKRLFRSSKKDRSAPSRSDPPSFGSSASSSEGSTHKSAAAGGSATPTSVLPDASGDWSIELHLELSQAFRLIDRDGDGVVSRQELEAVLTSLAALRSEEVAAMLREVDAEGRGCISVEELVSRVGSVGDVPMTEEDELREAFEVFDSDGDGRISAQELLRVFQAIGDERCTLEECRRMIEGVDRNGDGFVCFEDFSRMMELQQQQR</sequence>
<keyword evidence="1" id="KW-0479">Metal-binding</keyword>
<organism evidence="6 7">
    <name type="scientific">Arachis hypogaea</name>
    <name type="common">Peanut</name>
    <dbReference type="NCBI Taxonomy" id="3818"/>
    <lineage>
        <taxon>Eukaryota</taxon>
        <taxon>Viridiplantae</taxon>
        <taxon>Streptophyta</taxon>
        <taxon>Embryophyta</taxon>
        <taxon>Tracheophyta</taxon>
        <taxon>Spermatophyta</taxon>
        <taxon>Magnoliopsida</taxon>
        <taxon>eudicotyledons</taxon>
        <taxon>Gunneridae</taxon>
        <taxon>Pentapetalae</taxon>
        <taxon>rosids</taxon>
        <taxon>fabids</taxon>
        <taxon>Fabales</taxon>
        <taxon>Fabaceae</taxon>
        <taxon>Papilionoideae</taxon>
        <taxon>50 kb inversion clade</taxon>
        <taxon>dalbergioids sensu lato</taxon>
        <taxon>Dalbergieae</taxon>
        <taxon>Pterocarpus clade</taxon>
        <taxon>Arachis</taxon>
    </lineage>
</organism>
<dbReference type="PANTHER" id="PTHR10891">
    <property type="entry name" value="EF-HAND CALCIUM-BINDING DOMAIN CONTAINING PROTEIN"/>
    <property type="match status" value="1"/>
</dbReference>
<dbReference type="GO" id="GO:0005509">
    <property type="term" value="F:calcium ion binding"/>
    <property type="evidence" value="ECO:0007669"/>
    <property type="project" value="InterPro"/>
</dbReference>
<dbReference type="CDD" id="cd00051">
    <property type="entry name" value="EFh"/>
    <property type="match status" value="2"/>
</dbReference>
<comment type="caution">
    <text evidence="6">The sequence shown here is derived from an EMBL/GenBank/DDBJ whole genome shotgun (WGS) entry which is preliminary data.</text>
</comment>
<dbReference type="OrthoDB" id="26525at2759"/>
<reference evidence="6 7" key="1">
    <citation type="submission" date="2019-01" db="EMBL/GenBank/DDBJ databases">
        <title>Sequencing of cultivated peanut Arachis hypogaea provides insights into genome evolution and oil improvement.</title>
        <authorList>
            <person name="Chen X."/>
        </authorList>
    </citation>
    <scope>NUCLEOTIDE SEQUENCE [LARGE SCALE GENOMIC DNA]</scope>
    <source>
        <strain evidence="7">cv. Fuhuasheng</strain>
        <tissue evidence="6">Leaves</tissue>
    </source>
</reference>
<proteinExistence type="predicted"/>
<feature type="domain" description="EF-hand" evidence="5">
    <location>
        <begin position="235"/>
        <end position="270"/>
    </location>
</feature>
<evidence type="ECO:0000256" key="4">
    <source>
        <dbReference type="SAM" id="MobiDB-lite"/>
    </source>
</evidence>
<evidence type="ECO:0000313" key="6">
    <source>
        <dbReference type="EMBL" id="RYR01467.1"/>
    </source>
</evidence>
<evidence type="ECO:0000256" key="2">
    <source>
        <dbReference type="ARBA" id="ARBA00022737"/>
    </source>
</evidence>
<keyword evidence="7" id="KW-1185">Reference proteome</keyword>
<dbReference type="EMBL" id="SDMP01000016">
    <property type="protein sequence ID" value="RYR01467.1"/>
    <property type="molecule type" value="Genomic_DNA"/>
</dbReference>
<dbReference type="InterPro" id="IPR018247">
    <property type="entry name" value="EF_Hand_1_Ca_BS"/>
</dbReference>
<evidence type="ECO:0000313" key="7">
    <source>
        <dbReference type="Proteomes" id="UP000289738"/>
    </source>
</evidence>
<dbReference type="Pfam" id="PF13499">
    <property type="entry name" value="EF-hand_7"/>
    <property type="match status" value="2"/>
</dbReference>
<gene>
    <name evidence="6" type="ORF">Ahy_B06g080335</name>
</gene>
<dbReference type="PROSITE" id="PS00018">
    <property type="entry name" value="EF_HAND_1"/>
    <property type="match status" value="3"/>
</dbReference>
<dbReference type="FunFam" id="1.10.238.10:FF:000338">
    <property type="entry name" value="Probable calcium-binding protein CML35"/>
    <property type="match status" value="1"/>
</dbReference>
<evidence type="ECO:0000256" key="3">
    <source>
        <dbReference type="ARBA" id="ARBA00022837"/>
    </source>
</evidence>
<dbReference type="Proteomes" id="UP000289738">
    <property type="component" value="Chromosome B06"/>
</dbReference>
<keyword evidence="3" id="KW-0106">Calcium</keyword>
<dbReference type="AlphaFoldDB" id="A0A444YHV2"/>
<keyword evidence="2" id="KW-0677">Repeat</keyword>
<evidence type="ECO:0000256" key="1">
    <source>
        <dbReference type="ARBA" id="ARBA00022723"/>
    </source>
</evidence>
<feature type="domain" description="EF-hand" evidence="5">
    <location>
        <begin position="198"/>
        <end position="233"/>
    </location>
</feature>
<dbReference type="STRING" id="3818.A0A444YHV2"/>
<dbReference type="PROSITE" id="PS50222">
    <property type="entry name" value="EF_HAND_2"/>
    <property type="match status" value="3"/>
</dbReference>
<dbReference type="InterPro" id="IPR002048">
    <property type="entry name" value="EF_hand_dom"/>
</dbReference>
<feature type="compositionally biased region" description="Low complexity" evidence="4">
    <location>
        <begin position="31"/>
        <end position="47"/>
    </location>
</feature>
<dbReference type="InterPro" id="IPR011992">
    <property type="entry name" value="EF-hand-dom_pair"/>
</dbReference>
<dbReference type="InterPro" id="IPR039647">
    <property type="entry name" value="EF_hand_pair_protein_CML-like"/>
</dbReference>
<protein>
    <recommendedName>
        <fullName evidence="5">EF-hand domain-containing protein</fullName>
    </recommendedName>
</protein>
<evidence type="ECO:0000259" key="5">
    <source>
        <dbReference type="PROSITE" id="PS50222"/>
    </source>
</evidence>
<feature type="domain" description="EF-hand" evidence="5">
    <location>
        <begin position="125"/>
        <end position="160"/>
    </location>
</feature>
<dbReference type="SUPFAM" id="SSF47473">
    <property type="entry name" value="EF-hand"/>
    <property type="match status" value="1"/>
</dbReference>
<dbReference type="SMART" id="SM00054">
    <property type="entry name" value="EFh"/>
    <property type="match status" value="4"/>
</dbReference>
<feature type="compositionally biased region" description="Low complexity" evidence="4">
    <location>
        <begin position="80"/>
        <end position="109"/>
    </location>
</feature>
<feature type="region of interest" description="Disordered" evidence="4">
    <location>
        <begin position="1"/>
        <end position="116"/>
    </location>
</feature>
<accession>A0A444YHV2</accession>
<name>A0A444YHV2_ARAHY</name>
<dbReference type="Gene3D" id="1.10.238.10">
    <property type="entry name" value="EF-hand"/>
    <property type="match status" value="2"/>
</dbReference>